<protein>
    <submittedName>
        <fullName evidence="2">Uncharacterized protein</fullName>
    </submittedName>
</protein>
<reference evidence="2" key="1">
    <citation type="submission" date="2020-08" db="EMBL/GenBank/DDBJ databases">
        <title>Multicomponent nature underlies the extraordinary mechanical properties of spider dragline silk.</title>
        <authorList>
            <person name="Kono N."/>
            <person name="Nakamura H."/>
            <person name="Mori M."/>
            <person name="Yoshida Y."/>
            <person name="Ohtoshi R."/>
            <person name="Malay A.D."/>
            <person name="Moran D.A.P."/>
            <person name="Tomita M."/>
            <person name="Numata K."/>
            <person name="Arakawa K."/>
        </authorList>
    </citation>
    <scope>NUCLEOTIDE SEQUENCE</scope>
</reference>
<dbReference type="Proteomes" id="UP000887159">
    <property type="component" value="Unassembled WGS sequence"/>
</dbReference>
<comment type="caution">
    <text evidence="2">The sequence shown here is derived from an EMBL/GenBank/DDBJ whole genome shotgun (WGS) entry which is preliminary data.</text>
</comment>
<name>A0A8X6VC81_TRICX</name>
<feature type="region of interest" description="Disordered" evidence="1">
    <location>
        <begin position="1"/>
        <end position="20"/>
    </location>
</feature>
<dbReference type="EMBL" id="BMAU01021232">
    <property type="protein sequence ID" value="GFY02154.1"/>
    <property type="molecule type" value="Genomic_DNA"/>
</dbReference>
<sequence>MIVIPAQIESGSEAEDDPLPFSCSPVPSSATPLQTEVTVEDHGKVIDVQQRSMRNSVFNVNGSETPKYQCHSSTKPLFVNWHHSFVLNFLKSAPRSSSLSSLTNVMCYALA</sequence>
<proteinExistence type="predicted"/>
<gene>
    <name evidence="2" type="ORF">TNCV_5100151</name>
</gene>
<evidence type="ECO:0000256" key="1">
    <source>
        <dbReference type="SAM" id="MobiDB-lite"/>
    </source>
</evidence>
<evidence type="ECO:0000313" key="3">
    <source>
        <dbReference type="Proteomes" id="UP000887159"/>
    </source>
</evidence>
<keyword evidence="3" id="KW-1185">Reference proteome</keyword>
<evidence type="ECO:0000313" key="2">
    <source>
        <dbReference type="EMBL" id="GFY02154.1"/>
    </source>
</evidence>
<accession>A0A8X6VC81</accession>
<dbReference type="AlphaFoldDB" id="A0A8X6VC81"/>
<organism evidence="2 3">
    <name type="scientific">Trichonephila clavipes</name>
    <name type="common">Golden silk orbweaver</name>
    <name type="synonym">Nephila clavipes</name>
    <dbReference type="NCBI Taxonomy" id="2585209"/>
    <lineage>
        <taxon>Eukaryota</taxon>
        <taxon>Metazoa</taxon>
        <taxon>Ecdysozoa</taxon>
        <taxon>Arthropoda</taxon>
        <taxon>Chelicerata</taxon>
        <taxon>Arachnida</taxon>
        <taxon>Araneae</taxon>
        <taxon>Araneomorphae</taxon>
        <taxon>Entelegynae</taxon>
        <taxon>Araneoidea</taxon>
        <taxon>Nephilidae</taxon>
        <taxon>Trichonephila</taxon>
    </lineage>
</organism>